<dbReference type="SUPFAM" id="SSF54768">
    <property type="entry name" value="dsRNA-binding domain-like"/>
    <property type="match status" value="1"/>
</dbReference>
<dbReference type="AlphaFoldDB" id="A0A0C9WQU6"/>
<gene>
    <name evidence="1" type="ORF">K443DRAFT_678954</name>
</gene>
<dbReference type="HOGENOM" id="CLU_3050701_0_0_1"/>
<reference evidence="1 2" key="1">
    <citation type="submission" date="2014-04" db="EMBL/GenBank/DDBJ databases">
        <authorList>
            <consortium name="DOE Joint Genome Institute"/>
            <person name="Kuo A."/>
            <person name="Kohler A."/>
            <person name="Nagy L.G."/>
            <person name="Floudas D."/>
            <person name="Copeland A."/>
            <person name="Barry K.W."/>
            <person name="Cichocki N."/>
            <person name="Veneault-Fourrey C."/>
            <person name="LaButti K."/>
            <person name="Lindquist E.A."/>
            <person name="Lipzen A."/>
            <person name="Lundell T."/>
            <person name="Morin E."/>
            <person name="Murat C."/>
            <person name="Sun H."/>
            <person name="Tunlid A."/>
            <person name="Henrissat B."/>
            <person name="Grigoriev I.V."/>
            <person name="Hibbett D.S."/>
            <person name="Martin F."/>
            <person name="Nordberg H.P."/>
            <person name="Cantor M.N."/>
            <person name="Hua S.X."/>
        </authorList>
    </citation>
    <scope>NUCLEOTIDE SEQUENCE [LARGE SCALE GENOMIC DNA]</scope>
    <source>
        <strain evidence="1 2">LaAM-08-1</strain>
    </source>
</reference>
<accession>A0A0C9WQU6</accession>
<name>A0A0C9WQU6_9AGAR</name>
<evidence type="ECO:0000313" key="1">
    <source>
        <dbReference type="EMBL" id="KIK00765.1"/>
    </source>
</evidence>
<proteinExistence type="predicted"/>
<evidence type="ECO:0008006" key="3">
    <source>
        <dbReference type="Google" id="ProtNLM"/>
    </source>
</evidence>
<evidence type="ECO:0000313" key="2">
    <source>
        <dbReference type="Proteomes" id="UP000054477"/>
    </source>
</evidence>
<dbReference type="EMBL" id="KN838619">
    <property type="protein sequence ID" value="KIK00765.1"/>
    <property type="molecule type" value="Genomic_DNA"/>
</dbReference>
<reference evidence="2" key="2">
    <citation type="submission" date="2015-01" db="EMBL/GenBank/DDBJ databases">
        <title>Evolutionary Origins and Diversification of the Mycorrhizal Mutualists.</title>
        <authorList>
            <consortium name="DOE Joint Genome Institute"/>
            <consortium name="Mycorrhizal Genomics Consortium"/>
            <person name="Kohler A."/>
            <person name="Kuo A."/>
            <person name="Nagy L.G."/>
            <person name="Floudas D."/>
            <person name="Copeland A."/>
            <person name="Barry K.W."/>
            <person name="Cichocki N."/>
            <person name="Veneault-Fourrey C."/>
            <person name="LaButti K."/>
            <person name="Lindquist E.A."/>
            <person name="Lipzen A."/>
            <person name="Lundell T."/>
            <person name="Morin E."/>
            <person name="Murat C."/>
            <person name="Riley R."/>
            <person name="Ohm R."/>
            <person name="Sun H."/>
            <person name="Tunlid A."/>
            <person name="Henrissat B."/>
            <person name="Grigoriev I.V."/>
            <person name="Hibbett D.S."/>
            <person name="Martin F."/>
        </authorList>
    </citation>
    <scope>NUCLEOTIDE SEQUENCE [LARGE SCALE GENOMIC DNA]</scope>
    <source>
        <strain evidence="2">LaAM-08-1</strain>
    </source>
</reference>
<sequence>MTNWQCNIFDSQNRLIGWGGGMSKKYAAKAAADSAIRFLHRRYYERDSWAFQGL</sequence>
<protein>
    <recommendedName>
        <fullName evidence="3">DRBM domain-containing protein</fullName>
    </recommendedName>
</protein>
<keyword evidence="2" id="KW-1185">Reference proteome</keyword>
<dbReference type="Proteomes" id="UP000054477">
    <property type="component" value="Unassembled WGS sequence"/>
</dbReference>
<organism evidence="1 2">
    <name type="scientific">Laccaria amethystina LaAM-08-1</name>
    <dbReference type="NCBI Taxonomy" id="1095629"/>
    <lineage>
        <taxon>Eukaryota</taxon>
        <taxon>Fungi</taxon>
        <taxon>Dikarya</taxon>
        <taxon>Basidiomycota</taxon>
        <taxon>Agaricomycotina</taxon>
        <taxon>Agaricomycetes</taxon>
        <taxon>Agaricomycetidae</taxon>
        <taxon>Agaricales</taxon>
        <taxon>Agaricineae</taxon>
        <taxon>Hydnangiaceae</taxon>
        <taxon>Laccaria</taxon>
    </lineage>
</organism>